<dbReference type="EMBL" id="JBHSEF010000009">
    <property type="protein sequence ID" value="MFC4354081.1"/>
    <property type="molecule type" value="Genomic_DNA"/>
</dbReference>
<name>A0ABV8US02_9BACL</name>
<evidence type="ECO:0000313" key="2">
    <source>
        <dbReference type="Proteomes" id="UP001595733"/>
    </source>
</evidence>
<protein>
    <submittedName>
        <fullName evidence="1">Uncharacterized protein</fullName>
    </submittedName>
</protein>
<dbReference type="Proteomes" id="UP001595733">
    <property type="component" value="Unassembled WGS sequence"/>
</dbReference>
<sequence>MKDSFSCEPNFILLNNPIEEGEALRHVMGACTIPKEGLNKRNWKTEDIVFRKKDIRIGRGHATNIRMSSPYFSFLN</sequence>
<proteinExistence type="predicted"/>
<gene>
    <name evidence="1" type="ORF">ACFO0S_03230</name>
</gene>
<comment type="caution">
    <text evidence="1">The sequence shown here is derived from an EMBL/GenBank/DDBJ whole genome shotgun (WGS) entry which is preliminary data.</text>
</comment>
<keyword evidence="2" id="KW-1185">Reference proteome</keyword>
<reference evidence="2" key="1">
    <citation type="journal article" date="2019" name="Int. J. Syst. Evol. Microbiol.">
        <title>The Global Catalogue of Microorganisms (GCM) 10K type strain sequencing project: providing services to taxonomists for standard genome sequencing and annotation.</title>
        <authorList>
            <consortium name="The Broad Institute Genomics Platform"/>
            <consortium name="The Broad Institute Genome Sequencing Center for Infectious Disease"/>
            <person name="Wu L."/>
            <person name="Ma J."/>
        </authorList>
    </citation>
    <scope>NUCLEOTIDE SEQUENCE [LARGE SCALE GENOMIC DNA]</scope>
    <source>
        <strain evidence="2">CCUG 50353</strain>
    </source>
</reference>
<accession>A0ABV8US02</accession>
<dbReference type="RefSeq" id="WP_378140120.1">
    <property type="nucleotide sequence ID" value="NZ_JBHSEF010000009.1"/>
</dbReference>
<evidence type="ECO:0000313" key="1">
    <source>
        <dbReference type="EMBL" id="MFC4354081.1"/>
    </source>
</evidence>
<organism evidence="1 2">
    <name type="scientific">Chryseomicrobium palamuruense</name>
    <dbReference type="NCBI Taxonomy" id="682973"/>
    <lineage>
        <taxon>Bacteria</taxon>
        <taxon>Bacillati</taxon>
        <taxon>Bacillota</taxon>
        <taxon>Bacilli</taxon>
        <taxon>Bacillales</taxon>
        <taxon>Caryophanaceae</taxon>
        <taxon>Chryseomicrobium</taxon>
    </lineage>
</organism>